<keyword evidence="8" id="KW-1185">Reference proteome</keyword>
<evidence type="ECO:0000256" key="6">
    <source>
        <dbReference type="ARBA" id="ARBA00034303"/>
    </source>
</evidence>
<evidence type="ECO:0000313" key="8">
    <source>
        <dbReference type="Proteomes" id="UP001302321"/>
    </source>
</evidence>
<gene>
    <name evidence="7" type="ORF">QBC36DRAFT_377703</name>
</gene>
<evidence type="ECO:0000256" key="2">
    <source>
        <dbReference type="ARBA" id="ARBA00022692"/>
    </source>
</evidence>
<keyword evidence="5" id="KW-0539">Nucleus</keyword>
<evidence type="ECO:0000256" key="4">
    <source>
        <dbReference type="ARBA" id="ARBA00023136"/>
    </source>
</evidence>
<comment type="caution">
    <text evidence="7">The sequence shown here is derived from an EMBL/GenBank/DDBJ whole genome shotgun (WGS) entry which is preliminary data.</text>
</comment>
<reference evidence="7" key="1">
    <citation type="journal article" date="2023" name="Mol. Phylogenet. Evol.">
        <title>Genome-scale phylogeny and comparative genomics of the fungal order Sordariales.</title>
        <authorList>
            <person name="Hensen N."/>
            <person name="Bonometti L."/>
            <person name="Westerberg I."/>
            <person name="Brannstrom I.O."/>
            <person name="Guillou S."/>
            <person name="Cros-Aarteil S."/>
            <person name="Calhoun S."/>
            <person name="Haridas S."/>
            <person name="Kuo A."/>
            <person name="Mondo S."/>
            <person name="Pangilinan J."/>
            <person name="Riley R."/>
            <person name="LaButti K."/>
            <person name="Andreopoulos B."/>
            <person name="Lipzen A."/>
            <person name="Chen C."/>
            <person name="Yan M."/>
            <person name="Daum C."/>
            <person name="Ng V."/>
            <person name="Clum A."/>
            <person name="Steindorff A."/>
            <person name="Ohm R.A."/>
            <person name="Martin F."/>
            <person name="Silar P."/>
            <person name="Natvig D.O."/>
            <person name="Lalanne C."/>
            <person name="Gautier V."/>
            <person name="Ament-Velasquez S.L."/>
            <person name="Kruys A."/>
            <person name="Hutchinson M.I."/>
            <person name="Powell A.J."/>
            <person name="Barry K."/>
            <person name="Miller A.N."/>
            <person name="Grigoriev I.V."/>
            <person name="Debuchy R."/>
            <person name="Gladieux P."/>
            <person name="Hiltunen Thoren M."/>
            <person name="Johannesson H."/>
        </authorList>
    </citation>
    <scope>NUCLEOTIDE SEQUENCE</scope>
    <source>
        <strain evidence="7">CBS 892.96</strain>
    </source>
</reference>
<comment type="subcellular location">
    <subcellularLocation>
        <location evidence="6">Nucleus outer membrane</location>
        <topology evidence="6">Single-pass membrane protein</topology>
    </subcellularLocation>
</comment>
<dbReference type="Proteomes" id="UP001302321">
    <property type="component" value="Unassembled WGS sequence"/>
</dbReference>
<evidence type="ECO:0000256" key="5">
    <source>
        <dbReference type="ARBA" id="ARBA00023242"/>
    </source>
</evidence>
<sequence>MTIQSPIPGFNPLSPTIYLHRPPSSHPGPDPTTTSSTNPPPSLIILCTWTSAKFPHIAKYTTTYTTLYPATPILLITTHITDLVIHSIPHKLKSLLPAVHFLLSVPSSVPSPGPYFSPFHHHPAPRFSAGSILLHTFSEGGSFAAVSLAQEYLNQSKQKLPVGAFIFDSTPGTPTPSFSSSTAALSRTLPRLCQNRIIRHGIGGVVYYLTFRARRNDNNGHWLLFSQQGLNDESLWDLRNGTIPTTYLFSEKDDLVLWEDVERHAVAAKKRSLMVRFKETGHCSHVTGGERERGVYWGAVRMTWEGCRVDGGLGIQLKGLLLMMSSGKNGRKGWVSLDSLCLEDDEEGQERR</sequence>
<evidence type="ECO:0000256" key="3">
    <source>
        <dbReference type="ARBA" id="ARBA00022989"/>
    </source>
</evidence>
<dbReference type="InterPro" id="IPR029058">
    <property type="entry name" value="AB_hydrolase_fold"/>
</dbReference>
<keyword evidence="4" id="KW-0472">Membrane</keyword>
<dbReference type="SUPFAM" id="SSF53474">
    <property type="entry name" value="alpha/beta-Hydrolases"/>
    <property type="match status" value="1"/>
</dbReference>
<dbReference type="AlphaFoldDB" id="A0AAN6W9B6"/>
<accession>A0AAN6W9B6</accession>
<dbReference type="EMBL" id="MU866166">
    <property type="protein sequence ID" value="KAK4177395.1"/>
    <property type="molecule type" value="Genomic_DNA"/>
</dbReference>
<dbReference type="InterPro" id="IPR008547">
    <property type="entry name" value="DUF829_TMEM53"/>
</dbReference>
<name>A0AAN6W9B6_9PEZI</name>
<keyword evidence="3" id="KW-1133">Transmembrane helix</keyword>
<evidence type="ECO:0000256" key="1">
    <source>
        <dbReference type="ARBA" id="ARBA00007387"/>
    </source>
</evidence>
<dbReference type="GO" id="GO:0005640">
    <property type="term" value="C:nuclear outer membrane"/>
    <property type="evidence" value="ECO:0007669"/>
    <property type="project" value="UniProtKB-SubCell"/>
</dbReference>
<reference evidence="7" key="2">
    <citation type="submission" date="2023-05" db="EMBL/GenBank/DDBJ databases">
        <authorList>
            <consortium name="Lawrence Berkeley National Laboratory"/>
            <person name="Steindorff A."/>
            <person name="Hensen N."/>
            <person name="Bonometti L."/>
            <person name="Westerberg I."/>
            <person name="Brannstrom I.O."/>
            <person name="Guillou S."/>
            <person name="Cros-Aarteil S."/>
            <person name="Calhoun S."/>
            <person name="Haridas S."/>
            <person name="Kuo A."/>
            <person name="Mondo S."/>
            <person name="Pangilinan J."/>
            <person name="Riley R."/>
            <person name="Labutti K."/>
            <person name="Andreopoulos B."/>
            <person name="Lipzen A."/>
            <person name="Chen C."/>
            <person name="Yanf M."/>
            <person name="Daum C."/>
            <person name="Ng V."/>
            <person name="Clum A."/>
            <person name="Ohm R."/>
            <person name="Martin F."/>
            <person name="Silar P."/>
            <person name="Natvig D."/>
            <person name="Lalanne C."/>
            <person name="Gautier V."/>
            <person name="Ament-Velasquez S.L."/>
            <person name="Kruys A."/>
            <person name="Hutchinson M.I."/>
            <person name="Powell A.J."/>
            <person name="Barry K."/>
            <person name="Miller A.N."/>
            <person name="Grigoriev I.V."/>
            <person name="Debuchy R."/>
            <person name="Gladieux P."/>
            <person name="Thoren M.H."/>
            <person name="Johannesson H."/>
        </authorList>
    </citation>
    <scope>NUCLEOTIDE SEQUENCE</scope>
    <source>
        <strain evidence="7">CBS 892.96</strain>
    </source>
</reference>
<dbReference type="PANTHER" id="PTHR12265:SF30">
    <property type="entry name" value="TRANSMEMBRANE PROTEIN 53"/>
    <property type="match status" value="1"/>
</dbReference>
<proteinExistence type="inferred from homology"/>
<protein>
    <submittedName>
        <fullName evidence="7">Uncharacterized protein</fullName>
    </submittedName>
</protein>
<organism evidence="7 8">
    <name type="scientific">Triangularia setosa</name>
    <dbReference type="NCBI Taxonomy" id="2587417"/>
    <lineage>
        <taxon>Eukaryota</taxon>
        <taxon>Fungi</taxon>
        <taxon>Dikarya</taxon>
        <taxon>Ascomycota</taxon>
        <taxon>Pezizomycotina</taxon>
        <taxon>Sordariomycetes</taxon>
        <taxon>Sordariomycetidae</taxon>
        <taxon>Sordariales</taxon>
        <taxon>Podosporaceae</taxon>
        <taxon>Triangularia</taxon>
    </lineage>
</organism>
<dbReference type="Pfam" id="PF05705">
    <property type="entry name" value="DUF829"/>
    <property type="match status" value="1"/>
</dbReference>
<keyword evidence="2" id="KW-0812">Transmembrane</keyword>
<dbReference type="PANTHER" id="PTHR12265">
    <property type="entry name" value="TRANSMEMBRANE PROTEIN 53"/>
    <property type="match status" value="1"/>
</dbReference>
<comment type="similarity">
    <text evidence="1">Belongs to the TMEM53 family.</text>
</comment>
<evidence type="ECO:0000313" key="7">
    <source>
        <dbReference type="EMBL" id="KAK4177395.1"/>
    </source>
</evidence>